<accession>A0A0G0M3Y6</accession>
<dbReference type="STRING" id="1618574.UT24_C0032G0013"/>
<sequence>IQAVSGDHIRVISEVLWKSKSQDFKINVEDHLYNWFGVKAE</sequence>
<evidence type="ECO:0000313" key="2">
    <source>
        <dbReference type="Proteomes" id="UP000033881"/>
    </source>
</evidence>
<feature type="non-terminal residue" evidence="1">
    <location>
        <position position="1"/>
    </location>
</feature>
<dbReference type="AlphaFoldDB" id="A0A0G0M3Y6"/>
<organism evidence="1 2">
    <name type="scientific">Candidatus Woesebacteria bacterium GW2011_GWB1_39_12</name>
    <dbReference type="NCBI Taxonomy" id="1618574"/>
    <lineage>
        <taxon>Bacteria</taxon>
        <taxon>Candidatus Woeseibacteriota</taxon>
    </lineage>
</organism>
<dbReference type="EMBL" id="LBWB01000032">
    <property type="protein sequence ID" value="KKQ98883.1"/>
    <property type="molecule type" value="Genomic_DNA"/>
</dbReference>
<proteinExistence type="predicted"/>
<gene>
    <name evidence="1" type="ORF">UT24_C0032G0013</name>
</gene>
<evidence type="ECO:0000313" key="1">
    <source>
        <dbReference type="EMBL" id="KKQ98883.1"/>
    </source>
</evidence>
<reference evidence="1 2" key="1">
    <citation type="journal article" date="2015" name="Nature">
        <title>rRNA introns, odd ribosomes, and small enigmatic genomes across a large radiation of phyla.</title>
        <authorList>
            <person name="Brown C.T."/>
            <person name="Hug L.A."/>
            <person name="Thomas B.C."/>
            <person name="Sharon I."/>
            <person name="Castelle C.J."/>
            <person name="Singh A."/>
            <person name="Wilkins M.J."/>
            <person name="Williams K.H."/>
            <person name="Banfield J.F."/>
        </authorList>
    </citation>
    <scope>NUCLEOTIDE SEQUENCE [LARGE SCALE GENOMIC DNA]</scope>
</reference>
<comment type="caution">
    <text evidence="1">The sequence shown here is derived from an EMBL/GenBank/DDBJ whole genome shotgun (WGS) entry which is preliminary data.</text>
</comment>
<protein>
    <submittedName>
        <fullName evidence="1">Uncharacterized protein</fullName>
    </submittedName>
</protein>
<dbReference type="Proteomes" id="UP000033881">
    <property type="component" value="Unassembled WGS sequence"/>
</dbReference>
<name>A0A0G0M3Y6_9BACT</name>